<dbReference type="Proteomes" id="UP000276133">
    <property type="component" value="Unassembled WGS sequence"/>
</dbReference>
<evidence type="ECO:0000256" key="1">
    <source>
        <dbReference type="PROSITE-ProRule" id="PRU00042"/>
    </source>
</evidence>
<organism evidence="3 4">
    <name type="scientific">Brachionus plicatilis</name>
    <name type="common">Marine rotifer</name>
    <name type="synonym">Brachionus muelleri</name>
    <dbReference type="NCBI Taxonomy" id="10195"/>
    <lineage>
        <taxon>Eukaryota</taxon>
        <taxon>Metazoa</taxon>
        <taxon>Spiralia</taxon>
        <taxon>Gnathifera</taxon>
        <taxon>Rotifera</taxon>
        <taxon>Eurotatoria</taxon>
        <taxon>Monogononta</taxon>
        <taxon>Pseudotrocha</taxon>
        <taxon>Ploima</taxon>
        <taxon>Brachionidae</taxon>
        <taxon>Brachionus</taxon>
    </lineage>
</organism>
<comment type="caution">
    <text evidence="3">The sequence shown here is derived from an EMBL/GenBank/DDBJ whole genome shotgun (WGS) entry which is preliminary data.</text>
</comment>
<gene>
    <name evidence="3" type="ORF">BpHYR1_009595</name>
</gene>
<dbReference type="InterPro" id="IPR013087">
    <property type="entry name" value="Znf_C2H2_type"/>
</dbReference>
<dbReference type="OrthoDB" id="10157772at2759"/>
<evidence type="ECO:0000313" key="3">
    <source>
        <dbReference type="EMBL" id="RNA43306.1"/>
    </source>
</evidence>
<reference evidence="3 4" key="1">
    <citation type="journal article" date="2018" name="Sci. Rep.">
        <title>Genomic signatures of local adaptation to the degree of environmental predictability in rotifers.</title>
        <authorList>
            <person name="Franch-Gras L."/>
            <person name="Hahn C."/>
            <person name="Garcia-Roger E.M."/>
            <person name="Carmona M.J."/>
            <person name="Serra M."/>
            <person name="Gomez A."/>
        </authorList>
    </citation>
    <scope>NUCLEOTIDE SEQUENCE [LARGE SCALE GENOMIC DNA]</scope>
    <source>
        <strain evidence="3">HYR1</strain>
    </source>
</reference>
<accession>A0A3M7T5J1</accession>
<dbReference type="PROSITE" id="PS00028">
    <property type="entry name" value="ZINC_FINGER_C2H2_1"/>
    <property type="match status" value="1"/>
</dbReference>
<evidence type="ECO:0000313" key="4">
    <source>
        <dbReference type="Proteomes" id="UP000276133"/>
    </source>
</evidence>
<keyword evidence="1" id="KW-0862">Zinc</keyword>
<proteinExistence type="predicted"/>
<keyword evidence="1" id="KW-0863">Zinc-finger</keyword>
<keyword evidence="4" id="KW-1185">Reference proteome</keyword>
<dbReference type="GO" id="GO:0008270">
    <property type="term" value="F:zinc ion binding"/>
    <property type="evidence" value="ECO:0007669"/>
    <property type="project" value="UniProtKB-KW"/>
</dbReference>
<protein>
    <recommendedName>
        <fullName evidence="2">C2H2-type domain-containing protein</fullName>
    </recommendedName>
</protein>
<dbReference type="PROSITE" id="PS50157">
    <property type="entry name" value="ZINC_FINGER_C2H2_2"/>
    <property type="match status" value="1"/>
</dbReference>
<keyword evidence="1" id="KW-0479">Metal-binding</keyword>
<dbReference type="AlphaFoldDB" id="A0A3M7T5J1"/>
<feature type="domain" description="C2H2-type" evidence="2">
    <location>
        <begin position="118"/>
        <end position="142"/>
    </location>
</feature>
<name>A0A3M7T5J1_BRAPC</name>
<evidence type="ECO:0000259" key="2">
    <source>
        <dbReference type="PROSITE" id="PS50157"/>
    </source>
</evidence>
<dbReference type="EMBL" id="REGN01000239">
    <property type="protein sequence ID" value="RNA43306.1"/>
    <property type="molecule type" value="Genomic_DNA"/>
</dbReference>
<sequence>MSLTKNEAQLGYVQKAIILNVTLNIKKILHGNSHRFIKELISTQCSGNQLNCVKTSKNTNYNYKYVIYFWREKKYKMLNIAAKIILCQFSKIASEAPIASEATQSAVKKVLSKHKNPIACPECGKLMKNERGVKQHIAKMHK</sequence>